<dbReference type="InterPro" id="IPR005183">
    <property type="entry name" value="DUF305_CopM-like"/>
</dbReference>
<organism evidence="2 3">
    <name type="scientific">Brevundimonas subvibrioides (strain ATCC 15264 / DSM 4735 / LMG 14903 / NBRC 16000 / CB 81)</name>
    <name type="common">Caulobacter subvibrioides</name>
    <dbReference type="NCBI Taxonomy" id="633149"/>
    <lineage>
        <taxon>Bacteria</taxon>
        <taxon>Pseudomonadati</taxon>
        <taxon>Pseudomonadota</taxon>
        <taxon>Alphaproteobacteria</taxon>
        <taxon>Caulobacterales</taxon>
        <taxon>Caulobacteraceae</taxon>
        <taxon>Brevundimonas</taxon>
    </lineage>
</organism>
<accession>D9QNM7</accession>
<dbReference type="BioCyc" id="BSUB633149:G1GM8-2975-MONOMER"/>
<dbReference type="Pfam" id="PF03713">
    <property type="entry name" value="DUF305"/>
    <property type="match status" value="1"/>
</dbReference>
<proteinExistence type="predicted"/>
<dbReference type="eggNOG" id="COG3544">
    <property type="taxonomic scope" value="Bacteria"/>
</dbReference>
<dbReference type="Proteomes" id="UP000002696">
    <property type="component" value="Chromosome"/>
</dbReference>
<dbReference type="OrthoDB" id="517560at2"/>
<evidence type="ECO:0000313" key="2">
    <source>
        <dbReference type="EMBL" id="ADL02262.1"/>
    </source>
</evidence>
<dbReference type="InParanoid" id="D9QNM7"/>
<dbReference type="HOGENOM" id="CLU_074343_1_0_5"/>
<dbReference type="AlphaFoldDB" id="D9QNM7"/>
<dbReference type="EMBL" id="CP002102">
    <property type="protein sequence ID" value="ADL02262.1"/>
    <property type="molecule type" value="Genomic_DNA"/>
</dbReference>
<name>D9QNM7_BRESC</name>
<sequence>MNPLFGVVLAALIGAPQAVQSPPIFHPGAPGTASRTITAAQAVDLSRTSFTPGDAQFMQHMLVHHAQAVEMVALLDAQGSSPQVKLLGRRIALSQQAEMELMQNWLTDRGQPLAMADMHAGHMAGMNHAMPMTAPGDTAVMPGMLTPNQMQALAAARGPAFDRLFLQGMIQHHQGALDMVDTLMAQPNAAQDPMLSDFATSVVADQSAEILRMQSILSEL</sequence>
<dbReference type="KEGG" id="bsb:Bresu_2956"/>
<keyword evidence="3" id="KW-1185">Reference proteome</keyword>
<dbReference type="InterPro" id="IPR012347">
    <property type="entry name" value="Ferritin-like"/>
</dbReference>
<evidence type="ECO:0000259" key="1">
    <source>
        <dbReference type="Pfam" id="PF03713"/>
    </source>
</evidence>
<protein>
    <recommendedName>
        <fullName evidence="1">DUF305 domain-containing protein</fullName>
    </recommendedName>
</protein>
<dbReference type="PANTHER" id="PTHR36933:SF1">
    <property type="entry name" value="SLL0788 PROTEIN"/>
    <property type="match status" value="1"/>
</dbReference>
<dbReference type="STRING" id="633149.Bresu_2956"/>
<feature type="domain" description="DUF305" evidence="1">
    <location>
        <begin position="54"/>
        <end position="217"/>
    </location>
</feature>
<reference evidence="3" key="1">
    <citation type="journal article" date="2011" name="J. Bacteriol.">
        <title>Genome sequences of eight morphologically diverse alphaproteobacteria.</title>
        <authorList>
            <consortium name="US DOE Joint Genome Institute"/>
            <person name="Brown P.J."/>
            <person name="Kysela D.T."/>
            <person name="Buechlein A."/>
            <person name="Hemmerich C."/>
            <person name="Brun Y.V."/>
        </authorList>
    </citation>
    <scope>NUCLEOTIDE SEQUENCE [LARGE SCALE GENOMIC DNA]</scope>
    <source>
        <strain evidence="3">ATCC 15264 / DSM 4735 / LMG 14903 / NBRC 16000 / CB 81</strain>
    </source>
</reference>
<dbReference type="Gene3D" id="1.20.1260.10">
    <property type="match status" value="1"/>
</dbReference>
<dbReference type="PANTHER" id="PTHR36933">
    <property type="entry name" value="SLL0788 PROTEIN"/>
    <property type="match status" value="1"/>
</dbReference>
<gene>
    <name evidence="2" type="ordered locus">Bresu_2956</name>
</gene>
<evidence type="ECO:0000313" key="3">
    <source>
        <dbReference type="Proteomes" id="UP000002696"/>
    </source>
</evidence>
<dbReference type="RefSeq" id="WP_013270363.1">
    <property type="nucleotide sequence ID" value="NC_014375.1"/>
</dbReference>